<accession>A0ABR3WYL7</accession>
<keyword evidence="2" id="KW-0521">NADP</keyword>
<sequence length="344" mass="36356">MLARRHALPGAIATPCLNAASPSFGSRYFRLPSSTRRSHNSAADNSRRIPEPPRRDLFGRVAIVTGAGSRGDELGVGRAVAMLLARDGAAVVCVDRNLGHAQRTVEMLRNHDTPQQQQKQPPRAIAVEADVTRDTDCAAAVSQALNAFGRVDVLVNSVGVLGPPGTAVEVECQEWARGMEINVTSMMLMARHSIPAMRKNQGSLASSRRAGQEDDGHSALCGSIVNIGSVAGLRGGTPSLLYPTSKGAVVNMTRAMAAHHGAEGIRVNCVCPGMLYTPMVCGANGMSPETREARRRRSLLRTEGNAWDCATAVRFLAGDEARWITGSILTVDAGATAAVSINLS</sequence>
<proteinExistence type="inferred from homology"/>
<dbReference type="PRINTS" id="PR00080">
    <property type="entry name" value="SDRFAMILY"/>
</dbReference>
<dbReference type="Pfam" id="PF13561">
    <property type="entry name" value="adh_short_C2"/>
    <property type="match status" value="1"/>
</dbReference>
<feature type="compositionally biased region" description="Polar residues" evidence="4">
    <location>
        <begin position="32"/>
        <end position="44"/>
    </location>
</feature>
<dbReference type="PROSITE" id="PS00061">
    <property type="entry name" value="ADH_SHORT"/>
    <property type="match status" value="1"/>
</dbReference>
<organism evidence="5 6">
    <name type="scientific">Phialemonium thermophilum</name>
    <dbReference type="NCBI Taxonomy" id="223376"/>
    <lineage>
        <taxon>Eukaryota</taxon>
        <taxon>Fungi</taxon>
        <taxon>Dikarya</taxon>
        <taxon>Ascomycota</taxon>
        <taxon>Pezizomycotina</taxon>
        <taxon>Sordariomycetes</taxon>
        <taxon>Sordariomycetidae</taxon>
        <taxon>Cephalothecales</taxon>
        <taxon>Cephalothecaceae</taxon>
        <taxon>Phialemonium</taxon>
    </lineage>
</organism>
<protein>
    <submittedName>
        <fullName evidence="5">Uncharacterized protein</fullName>
    </submittedName>
</protein>
<evidence type="ECO:0000313" key="6">
    <source>
        <dbReference type="Proteomes" id="UP001586593"/>
    </source>
</evidence>
<name>A0ABR3WYL7_9PEZI</name>
<keyword evidence="6" id="KW-1185">Reference proteome</keyword>
<gene>
    <name evidence="5" type="ORF">VTK73DRAFT_3633</name>
</gene>
<evidence type="ECO:0000256" key="3">
    <source>
        <dbReference type="RuleBase" id="RU000363"/>
    </source>
</evidence>
<dbReference type="PRINTS" id="PR00081">
    <property type="entry name" value="GDHRDH"/>
</dbReference>
<dbReference type="InterPro" id="IPR020904">
    <property type="entry name" value="Sc_DH/Rdtase_CS"/>
</dbReference>
<dbReference type="InterPro" id="IPR036291">
    <property type="entry name" value="NAD(P)-bd_dom_sf"/>
</dbReference>
<comment type="caution">
    <text evidence="5">The sequence shown here is derived from an EMBL/GenBank/DDBJ whole genome shotgun (WGS) entry which is preliminary data.</text>
</comment>
<evidence type="ECO:0000256" key="4">
    <source>
        <dbReference type="SAM" id="MobiDB-lite"/>
    </source>
</evidence>
<dbReference type="InterPro" id="IPR002347">
    <property type="entry name" value="SDR_fam"/>
</dbReference>
<dbReference type="Proteomes" id="UP001586593">
    <property type="component" value="Unassembled WGS sequence"/>
</dbReference>
<feature type="compositionally biased region" description="Basic and acidic residues" evidence="4">
    <location>
        <begin position="45"/>
        <end position="54"/>
    </location>
</feature>
<dbReference type="SUPFAM" id="SSF51735">
    <property type="entry name" value="NAD(P)-binding Rossmann-fold domains"/>
    <property type="match status" value="1"/>
</dbReference>
<reference evidence="5 6" key="1">
    <citation type="journal article" date="2024" name="Commun. Biol.">
        <title>Comparative genomic analysis of thermophilic fungi reveals convergent evolutionary adaptations and gene losses.</title>
        <authorList>
            <person name="Steindorff A.S."/>
            <person name="Aguilar-Pontes M.V."/>
            <person name="Robinson A.J."/>
            <person name="Andreopoulos B."/>
            <person name="LaButti K."/>
            <person name="Kuo A."/>
            <person name="Mondo S."/>
            <person name="Riley R."/>
            <person name="Otillar R."/>
            <person name="Haridas S."/>
            <person name="Lipzen A."/>
            <person name="Grimwood J."/>
            <person name="Schmutz J."/>
            <person name="Clum A."/>
            <person name="Reid I.D."/>
            <person name="Moisan M.C."/>
            <person name="Butler G."/>
            <person name="Nguyen T.T.M."/>
            <person name="Dewar K."/>
            <person name="Conant G."/>
            <person name="Drula E."/>
            <person name="Henrissat B."/>
            <person name="Hansel C."/>
            <person name="Singer S."/>
            <person name="Hutchinson M.I."/>
            <person name="de Vries R.P."/>
            <person name="Natvig D.O."/>
            <person name="Powell A.J."/>
            <person name="Tsang A."/>
            <person name="Grigoriev I.V."/>
        </authorList>
    </citation>
    <scope>NUCLEOTIDE SEQUENCE [LARGE SCALE GENOMIC DNA]</scope>
    <source>
        <strain evidence="5 6">ATCC 24622</strain>
    </source>
</reference>
<dbReference type="PANTHER" id="PTHR42760:SF122">
    <property type="entry name" value="NAD(P)-BINDING PROTEIN"/>
    <property type="match status" value="1"/>
</dbReference>
<dbReference type="Pfam" id="PF00106">
    <property type="entry name" value="adh_short"/>
    <property type="match status" value="1"/>
</dbReference>
<comment type="similarity">
    <text evidence="1 3">Belongs to the short-chain dehydrogenases/reductases (SDR) family.</text>
</comment>
<dbReference type="PANTHER" id="PTHR42760">
    <property type="entry name" value="SHORT-CHAIN DEHYDROGENASES/REDUCTASES FAMILY MEMBER"/>
    <property type="match status" value="1"/>
</dbReference>
<feature type="region of interest" description="Disordered" evidence="4">
    <location>
        <begin position="32"/>
        <end position="54"/>
    </location>
</feature>
<evidence type="ECO:0000313" key="5">
    <source>
        <dbReference type="EMBL" id="KAL1868541.1"/>
    </source>
</evidence>
<evidence type="ECO:0000256" key="1">
    <source>
        <dbReference type="ARBA" id="ARBA00006484"/>
    </source>
</evidence>
<dbReference type="Gene3D" id="3.40.50.720">
    <property type="entry name" value="NAD(P)-binding Rossmann-like Domain"/>
    <property type="match status" value="1"/>
</dbReference>
<dbReference type="CDD" id="cd05233">
    <property type="entry name" value="SDR_c"/>
    <property type="match status" value="1"/>
</dbReference>
<evidence type="ECO:0000256" key="2">
    <source>
        <dbReference type="ARBA" id="ARBA00022857"/>
    </source>
</evidence>
<dbReference type="EMBL" id="JAZHXJ010000214">
    <property type="protein sequence ID" value="KAL1868541.1"/>
    <property type="molecule type" value="Genomic_DNA"/>
</dbReference>